<dbReference type="RefSeq" id="WP_093390064.1">
    <property type="nucleotide sequence ID" value="NZ_FOTW01000024.1"/>
</dbReference>
<dbReference type="EMBL" id="FOTW01000024">
    <property type="protein sequence ID" value="SFM58070.1"/>
    <property type="molecule type" value="Genomic_DNA"/>
</dbReference>
<accession>A0A1I4S1C5</accession>
<keyword evidence="4" id="KW-0408">Iron</keyword>
<feature type="transmembrane region" description="Helical" evidence="7">
    <location>
        <begin position="608"/>
        <end position="628"/>
    </location>
</feature>
<organism evidence="9 10">
    <name type="scientific">Rugamonas rubra</name>
    <dbReference type="NCBI Taxonomy" id="758825"/>
    <lineage>
        <taxon>Bacteria</taxon>
        <taxon>Pseudomonadati</taxon>
        <taxon>Pseudomonadota</taxon>
        <taxon>Betaproteobacteria</taxon>
        <taxon>Burkholderiales</taxon>
        <taxon>Oxalobacteraceae</taxon>
        <taxon>Telluria group</taxon>
        <taxon>Rugamonas</taxon>
    </lineage>
</organism>
<evidence type="ECO:0000313" key="9">
    <source>
        <dbReference type="EMBL" id="SFM58070.1"/>
    </source>
</evidence>
<feature type="transmembrane region" description="Helical" evidence="7">
    <location>
        <begin position="571"/>
        <end position="588"/>
    </location>
</feature>
<dbReference type="GO" id="GO:0051536">
    <property type="term" value="F:iron-sulfur cluster binding"/>
    <property type="evidence" value="ECO:0007669"/>
    <property type="project" value="UniProtKB-KW"/>
</dbReference>
<dbReference type="InterPro" id="IPR011399">
    <property type="entry name" value="NosR"/>
</dbReference>
<evidence type="ECO:0000256" key="5">
    <source>
        <dbReference type="ARBA" id="ARBA00023014"/>
    </source>
</evidence>
<dbReference type="GO" id="GO:0045893">
    <property type="term" value="P:positive regulation of DNA-templated transcription"/>
    <property type="evidence" value="ECO:0007669"/>
    <property type="project" value="InterPro"/>
</dbReference>
<dbReference type="SUPFAM" id="SSF54862">
    <property type="entry name" value="4Fe-4S ferredoxins"/>
    <property type="match status" value="1"/>
</dbReference>
<evidence type="ECO:0000256" key="1">
    <source>
        <dbReference type="ARBA" id="ARBA00004236"/>
    </source>
</evidence>
<dbReference type="GO" id="GO:0005886">
    <property type="term" value="C:plasma membrane"/>
    <property type="evidence" value="ECO:0007669"/>
    <property type="project" value="UniProtKB-SubCell"/>
</dbReference>
<gene>
    <name evidence="9" type="ORF">SAMN02982985_04568</name>
</gene>
<dbReference type="InterPro" id="IPR017896">
    <property type="entry name" value="4Fe4S_Fe-S-bd"/>
</dbReference>
<dbReference type="Pfam" id="PF04205">
    <property type="entry name" value="FMN_bind"/>
    <property type="match status" value="1"/>
</dbReference>
<keyword evidence="2" id="KW-1003">Cell membrane</keyword>
<dbReference type="STRING" id="758825.SAMN02982985_04568"/>
<feature type="transmembrane region" description="Helical" evidence="7">
    <location>
        <begin position="467"/>
        <end position="483"/>
    </location>
</feature>
<dbReference type="PANTHER" id="PTHR30224:SF4">
    <property type="entry name" value="ELECTRON TRANSPORT PROTEIN YCCM-RELATED"/>
    <property type="match status" value="1"/>
</dbReference>
<dbReference type="InterPro" id="IPR052378">
    <property type="entry name" value="NosR_regulator"/>
</dbReference>
<dbReference type="InterPro" id="IPR007329">
    <property type="entry name" value="FMN-bd"/>
</dbReference>
<dbReference type="PIRSF" id="PIRSF036354">
    <property type="entry name" value="NosR"/>
    <property type="match status" value="1"/>
</dbReference>
<reference evidence="9 10" key="1">
    <citation type="submission" date="2016-10" db="EMBL/GenBank/DDBJ databases">
        <authorList>
            <person name="de Groot N.N."/>
        </authorList>
    </citation>
    <scope>NUCLEOTIDE SEQUENCE [LARGE SCALE GENOMIC DNA]</scope>
    <source>
        <strain evidence="9 10">ATCC 43154</strain>
    </source>
</reference>
<keyword evidence="7" id="KW-0812">Transmembrane</keyword>
<evidence type="ECO:0000313" key="10">
    <source>
        <dbReference type="Proteomes" id="UP000199470"/>
    </source>
</evidence>
<feature type="transmembrane region" description="Helical" evidence="7">
    <location>
        <begin position="511"/>
        <end position="536"/>
    </location>
</feature>
<protein>
    <submittedName>
        <fullName evidence="9">NosR/NirI family transcriptional regulator, nitrous oxide reductase regulator</fullName>
    </submittedName>
</protein>
<dbReference type="InterPro" id="IPR017900">
    <property type="entry name" value="4Fe4S_Fe_S_CS"/>
</dbReference>
<dbReference type="GO" id="GO:0046872">
    <property type="term" value="F:metal ion binding"/>
    <property type="evidence" value="ECO:0007669"/>
    <property type="project" value="UniProtKB-KW"/>
</dbReference>
<dbReference type="Proteomes" id="UP000199470">
    <property type="component" value="Unassembled WGS sequence"/>
</dbReference>
<keyword evidence="5" id="KW-0411">Iron-sulfur</keyword>
<dbReference type="OrthoDB" id="9806398at2"/>
<dbReference type="PROSITE" id="PS00198">
    <property type="entry name" value="4FE4S_FER_1"/>
    <property type="match status" value="1"/>
</dbReference>
<dbReference type="PANTHER" id="PTHR30224">
    <property type="entry name" value="ELECTRON TRANSPORT PROTEIN"/>
    <property type="match status" value="1"/>
</dbReference>
<dbReference type="AlphaFoldDB" id="A0A1I4S1C5"/>
<evidence type="ECO:0000256" key="6">
    <source>
        <dbReference type="ARBA" id="ARBA00023136"/>
    </source>
</evidence>
<evidence type="ECO:0000256" key="2">
    <source>
        <dbReference type="ARBA" id="ARBA00022475"/>
    </source>
</evidence>
<keyword evidence="3" id="KW-0479">Metal-binding</keyword>
<evidence type="ECO:0000256" key="7">
    <source>
        <dbReference type="SAM" id="Phobius"/>
    </source>
</evidence>
<feature type="domain" description="FMN-binding" evidence="8">
    <location>
        <begin position="115"/>
        <end position="209"/>
    </location>
</feature>
<name>A0A1I4S1C5_9BURK</name>
<dbReference type="Pfam" id="PF12801">
    <property type="entry name" value="Fer4_5"/>
    <property type="match status" value="2"/>
</dbReference>
<proteinExistence type="predicted"/>
<sequence>MNDHRSAAKPSLPTFAKLAPLAAQLLQLVLLLVCVALLGSAPARATVYDAELSAQLLHGEDLCAAAPCREVMPAAQQFSKRKGSPSYVEAYAVDAGKQRLVGYVFLSTDVVDIPAYSGKPVVTLIGMDKAGIISGVRVLKHSEPILLAGIPESALLKFIHQYVGKSADAKLVIGQGQQDGGAIGLDAISGATVTAIAENQVISRSAYEIGRQVGIIKSTPRPPARFTPLRDKLSWADMLKEGSVQSLLVPAGEVDAKDPSQPYMELHFGYLNVPAVGISLLGQHGYDSLMQDLKPDEHAIFIIATGQESFKGSGFVRGGIYDRVQVRQDPVTFTFRDTDYLNLYHLQPADAPAFKESAIFIVRSADFNPAWPWQLTVLANKSDKENGIKTFVHFDQELWLPARYLEGGRPHVERPQAAWKAIWANQKVEIALFGLILAFAAFMYSRRDWLVRRSSRKHKPWIAVPRHLLWIASVGFLGFYLKAQPSITQVMTWFHSILHQWKWELFLSDPFIFVFWWFIIISVALWGRGVFCGWLCPFGSLQQLALSLGKRIGLKRFQSLLPKRLHDKLKWIKYAVFFVLLGVSFFSMETAEHLAEIEPFKTTFLVGVWNRTWPFWLFIGAILGWSFLSERPYCKYICPLGAGLAIPSKLRLFGLKRKQECTTCHACASGCGSHAIDAAGKIDQTECMQCLDCMILYYDDHACPPLVKERKAREKSGQPLTAINGAGYFISLDSVRQTLSDKAAEQRTRS</sequence>
<dbReference type="GO" id="GO:0010181">
    <property type="term" value="F:FMN binding"/>
    <property type="evidence" value="ECO:0007669"/>
    <property type="project" value="InterPro"/>
</dbReference>
<evidence type="ECO:0000259" key="8">
    <source>
        <dbReference type="SMART" id="SM00900"/>
    </source>
</evidence>
<dbReference type="SMART" id="SM00900">
    <property type="entry name" value="FMN_bind"/>
    <property type="match status" value="1"/>
</dbReference>
<keyword evidence="6 7" id="KW-0472">Membrane</keyword>
<keyword evidence="10" id="KW-1185">Reference proteome</keyword>
<keyword evidence="7" id="KW-1133">Transmembrane helix</keyword>
<dbReference type="GO" id="GO:0003677">
    <property type="term" value="F:DNA binding"/>
    <property type="evidence" value="ECO:0007669"/>
    <property type="project" value="InterPro"/>
</dbReference>
<evidence type="ECO:0000256" key="3">
    <source>
        <dbReference type="ARBA" id="ARBA00022723"/>
    </source>
</evidence>
<feature type="transmembrane region" description="Helical" evidence="7">
    <location>
        <begin position="430"/>
        <end position="446"/>
    </location>
</feature>
<evidence type="ECO:0000256" key="4">
    <source>
        <dbReference type="ARBA" id="ARBA00023004"/>
    </source>
</evidence>
<comment type="subcellular location">
    <subcellularLocation>
        <location evidence="1">Cell membrane</location>
    </subcellularLocation>
</comment>